<dbReference type="EMBL" id="LGTE01000003">
    <property type="protein sequence ID" value="KNZ70554.1"/>
    <property type="molecule type" value="Genomic_DNA"/>
</dbReference>
<keyword evidence="3" id="KW-1185">Reference proteome</keyword>
<proteinExistence type="predicted"/>
<comment type="caution">
    <text evidence="2">The sequence shown here is derived from an EMBL/GenBank/DDBJ whole genome shotgun (WGS) entry which is preliminary data.</text>
</comment>
<protein>
    <submittedName>
        <fullName evidence="2">Uncharacterized protein</fullName>
    </submittedName>
</protein>
<evidence type="ECO:0000313" key="3">
    <source>
        <dbReference type="Proteomes" id="UP000037175"/>
    </source>
</evidence>
<reference evidence="3" key="1">
    <citation type="submission" date="2015-07" db="EMBL/GenBank/DDBJ databases">
        <title>Complete Genome of Thermincola ferriacetica strain Z-0001T.</title>
        <authorList>
            <person name="Lusk B."/>
            <person name="Badalamenti J.P."/>
            <person name="Parameswaran P."/>
            <person name="Bond D.R."/>
            <person name="Torres C.I."/>
        </authorList>
    </citation>
    <scope>NUCLEOTIDE SEQUENCE [LARGE SCALE GENOMIC DNA]</scope>
    <source>
        <strain evidence="3">Z-0001</strain>
    </source>
</reference>
<keyword evidence="1" id="KW-0472">Membrane</keyword>
<gene>
    <name evidence="2" type="ORF">Tfer_0738</name>
</gene>
<evidence type="ECO:0000256" key="1">
    <source>
        <dbReference type="SAM" id="Phobius"/>
    </source>
</evidence>
<dbReference type="AlphaFoldDB" id="A0A0L6W623"/>
<evidence type="ECO:0000313" key="2">
    <source>
        <dbReference type="EMBL" id="KNZ70554.1"/>
    </source>
</evidence>
<accession>A0A0L6W623</accession>
<feature type="transmembrane region" description="Helical" evidence="1">
    <location>
        <begin position="7"/>
        <end position="25"/>
    </location>
</feature>
<name>A0A0L6W623_9FIRM</name>
<organism evidence="2 3">
    <name type="scientific">Thermincola ferriacetica</name>
    <dbReference type="NCBI Taxonomy" id="281456"/>
    <lineage>
        <taxon>Bacteria</taxon>
        <taxon>Bacillati</taxon>
        <taxon>Bacillota</taxon>
        <taxon>Clostridia</taxon>
        <taxon>Eubacteriales</taxon>
        <taxon>Thermincolaceae</taxon>
        <taxon>Thermincola</taxon>
    </lineage>
</organism>
<keyword evidence="1" id="KW-1133">Transmembrane helix</keyword>
<sequence>MNQWFKIALYAFLGILIGTFLLGIITPSNHMYMGGTGTWNTLGPAEEGHYWMDYKMGPGYMEINVPGMGMGMRSGMGMYGMR</sequence>
<dbReference type="RefSeq" id="WP_052216920.1">
    <property type="nucleotide sequence ID" value="NZ_LGTE01000003.1"/>
</dbReference>
<keyword evidence="1" id="KW-0812">Transmembrane</keyword>
<dbReference type="Proteomes" id="UP000037175">
    <property type="component" value="Unassembled WGS sequence"/>
</dbReference>